<dbReference type="InterPro" id="IPR036928">
    <property type="entry name" value="AS_sf"/>
</dbReference>
<feature type="compositionally biased region" description="Basic and acidic residues" evidence="1">
    <location>
        <begin position="26"/>
        <end position="35"/>
    </location>
</feature>
<dbReference type="InterPro" id="IPR023631">
    <property type="entry name" value="Amidase_dom"/>
</dbReference>
<evidence type="ECO:0000313" key="3">
    <source>
        <dbReference type="EMBL" id="THG34260.1"/>
    </source>
</evidence>
<feature type="region of interest" description="Disordered" evidence="1">
    <location>
        <begin position="616"/>
        <end position="659"/>
    </location>
</feature>
<sequence>MRLRRAGGGRPRSRHPRRCLRPLGGDGRRATDPRPGRRHPLHHPAAAQRPPRRGRRRARARSRRGRGVIDVVEASIDDLRMALEGGRTTSVELVAAYLDRIARYDRSGIRLNALVVLNPEMFAEARASDERRAGGRALGPLDGIPYTAKDSYQVRGLTVASGSPAFADLVAQDDAFTVGRLRACGAVCIGLTNMPPMANGGMQRGLYGRAESPYNAEFLTAAFGSGSSNGSGTATAASFAAFGLGEETWSSGRAPASNNALVAYTPSRGVISVRGNWPLVPTMDVVVPHTRSVDDLLAVLDVIVADDPETRGDLWRAQSWVPIPAASTVRPERYTALRDPDALRARRLGVPRMYINADDGVDGSGGIGGPTGQPIPTRESVIALWEAARRDLEALGAEVVEVDFPVVSNYERDRPGAQTMADRGFVPKEFAEREIVDLSMWAWNEFLAANGDPNLHALADVDGTRIFPIPAGSIPDRYGDFDFDLGEYVSRAGADGVSSFDAIPTIAEGLAGLERTRRVDLEEWMDGLGLDAVVFPAVADVGPADTDVDEESADLTWRNGTWVANGNLAIRHLGIPTVTVPMGTMSDIGMPVGLTFAGRGWDDNALIAYAGAFEGSGRRRSAPPRTPALPDSTGGAEGAATDARGGSGDSSIPSAGSGDLGEELVLEATVAADGTVEIMGRSAAERVDVHVDGVPVATEREGERFSASVVPADAHDVAFSEWLPPHGPLVTALAYRRDGSVRGVLVEL</sequence>
<evidence type="ECO:0000256" key="1">
    <source>
        <dbReference type="SAM" id="MobiDB-lite"/>
    </source>
</evidence>
<dbReference type="GO" id="GO:0004040">
    <property type="term" value="F:amidase activity"/>
    <property type="evidence" value="ECO:0007669"/>
    <property type="project" value="UniProtKB-EC"/>
</dbReference>
<comment type="caution">
    <text evidence="3">The sequence shown here is derived from an EMBL/GenBank/DDBJ whole genome shotgun (WGS) entry which is preliminary data.</text>
</comment>
<dbReference type="OrthoDB" id="182039at2"/>
<dbReference type="EMBL" id="SSSN01000005">
    <property type="protein sequence ID" value="THG34260.1"/>
    <property type="molecule type" value="Genomic_DNA"/>
</dbReference>
<evidence type="ECO:0000313" key="4">
    <source>
        <dbReference type="Proteomes" id="UP000307380"/>
    </source>
</evidence>
<gene>
    <name evidence="3" type="ORF">E6C70_08170</name>
</gene>
<feature type="compositionally biased region" description="Basic residues" evidence="1">
    <location>
        <begin position="50"/>
        <end position="64"/>
    </location>
</feature>
<dbReference type="Pfam" id="PF01425">
    <property type="entry name" value="Amidase"/>
    <property type="match status" value="1"/>
</dbReference>
<feature type="region of interest" description="Disordered" evidence="1">
    <location>
        <begin position="1"/>
        <end position="64"/>
    </location>
</feature>
<dbReference type="PANTHER" id="PTHR42678">
    <property type="entry name" value="AMIDASE"/>
    <property type="match status" value="1"/>
</dbReference>
<dbReference type="EC" id="3.5.1.4" evidence="3"/>
<protein>
    <submittedName>
        <fullName evidence="3">Amidase</fullName>
        <ecNumber evidence="3">3.5.1.4</ecNumber>
    </submittedName>
</protein>
<organism evidence="3 4">
    <name type="scientific">Orlajensenia flava</name>
    <dbReference type="NCBI Taxonomy" id="2565934"/>
    <lineage>
        <taxon>Bacteria</taxon>
        <taxon>Bacillati</taxon>
        <taxon>Actinomycetota</taxon>
        <taxon>Actinomycetes</taxon>
        <taxon>Micrococcales</taxon>
        <taxon>Microbacteriaceae</taxon>
        <taxon>Orlajensenia</taxon>
    </lineage>
</organism>
<dbReference type="Proteomes" id="UP000307380">
    <property type="component" value="Unassembled WGS sequence"/>
</dbReference>
<feature type="domain" description="Amidase" evidence="2">
    <location>
        <begin position="92"/>
        <end position="312"/>
    </location>
</feature>
<proteinExistence type="predicted"/>
<keyword evidence="3" id="KW-0378">Hydrolase</keyword>
<dbReference type="Gene3D" id="3.90.1300.10">
    <property type="entry name" value="Amidase signature (AS) domain"/>
    <property type="match status" value="1"/>
</dbReference>
<keyword evidence="4" id="KW-1185">Reference proteome</keyword>
<feature type="compositionally biased region" description="Basic residues" evidence="1">
    <location>
        <begin position="1"/>
        <end position="20"/>
    </location>
</feature>
<name>A0A4S4FTY0_9MICO</name>
<reference evidence="3 4" key="1">
    <citation type="submission" date="2019-04" db="EMBL/GenBank/DDBJ databases">
        <authorList>
            <person name="Jiang L."/>
        </authorList>
    </citation>
    <scope>NUCLEOTIDE SEQUENCE [LARGE SCALE GENOMIC DNA]</scope>
    <source>
        <strain evidence="3 4">YIM 131861</strain>
    </source>
</reference>
<dbReference type="NCBIfam" id="NF005127">
    <property type="entry name" value="PRK06565.1"/>
    <property type="match status" value="1"/>
</dbReference>
<dbReference type="SUPFAM" id="SSF75304">
    <property type="entry name" value="Amidase signature (AS) enzymes"/>
    <property type="match status" value="1"/>
</dbReference>
<accession>A0A4S4FTY0</accession>
<evidence type="ECO:0000259" key="2">
    <source>
        <dbReference type="Pfam" id="PF01425"/>
    </source>
</evidence>
<dbReference type="AlphaFoldDB" id="A0A4S4FTY0"/>
<dbReference type="PANTHER" id="PTHR42678:SF11">
    <property type="entry name" value="AMIDASE FAMILY PROTEIN"/>
    <property type="match status" value="1"/>
</dbReference>